<name>A0A737LMA5_SALER</name>
<protein>
    <recommendedName>
        <fullName evidence="3">Outer membrane protein</fullName>
    </recommendedName>
</protein>
<comment type="caution">
    <text evidence="2">The sequence shown here is derived from an EMBL/GenBank/DDBJ whole genome shotgun (WGS) entry which is preliminary data.</text>
</comment>
<reference evidence="2" key="1">
    <citation type="journal article" date="2018" name="Genome Biol.">
        <title>SKESA: strategic k-mer extension for scrupulous assemblies.</title>
        <authorList>
            <person name="Souvorov A."/>
            <person name="Agarwala R."/>
            <person name="Lipman D.J."/>
        </authorList>
    </citation>
    <scope>NUCLEOTIDE SEQUENCE</scope>
    <source>
        <strain evidence="2">3472-64</strain>
    </source>
</reference>
<keyword evidence="1" id="KW-0732">Signal</keyword>
<reference evidence="2" key="2">
    <citation type="submission" date="2018-07" db="EMBL/GenBank/DDBJ databases">
        <authorList>
            <consortium name="NCBI Pathogen Detection Project"/>
        </authorList>
    </citation>
    <scope>NUCLEOTIDE SEQUENCE</scope>
    <source>
        <strain evidence="2">3472-64</strain>
    </source>
</reference>
<dbReference type="RefSeq" id="WP_046094167.1">
    <property type="nucleotide sequence ID" value="NZ_JXTT01000055.1"/>
</dbReference>
<evidence type="ECO:0008006" key="3">
    <source>
        <dbReference type="Google" id="ProtNLM"/>
    </source>
</evidence>
<sequence>MKFNRPHLLIALAVSSASLFSQIARAEDECQLTLATNNVSFGLFKEDDIVDTQKGWHQMPSREVNVNVYCPETQTMALFVQARAGEKGRFYFGDSSGLALRVSQMVVDGKNYSVAKTIDRTQFVPEGESGESLLLHNNEGIIAMDNQTLVSGKQMNLTLKITPVLNNQQFTQSADVTSLESDLLWEVVTKPQ</sequence>
<dbReference type="InterPro" id="IPR059221">
    <property type="entry name" value="Hypothethical_fimbrial"/>
</dbReference>
<organism evidence="2">
    <name type="scientific">Salmonella enterica subsp. salamae serovar 42:f,g,t:--</name>
    <dbReference type="NCBI Taxonomy" id="41518"/>
    <lineage>
        <taxon>Bacteria</taxon>
        <taxon>Pseudomonadati</taxon>
        <taxon>Pseudomonadota</taxon>
        <taxon>Gammaproteobacteria</taxon>
        <taxon>Enterobacterales</taxon>
        <taxon>Enterobacteriaceae</taxon>
        <taxon>Salmonella</taxon>
    </lineage>
</organism>
<gene>
    <name evidence="2" type="ORF">GND11_004410</name>
</gene>
<dbReference type="NCBIfam" id="NF011829">
    <property type="entry name" value="PRK15301.1"/>
    <property type="match status" value="1"/>
</dbReference>
<proteinExistence type="predicted"/>
<dbReference type="EMBL" id="DAATEH010000076">
    <property type="protein sequence ID" value="HAE8210967.1"/>
    <property type="molecule type" value="Genomic_DNA"/>
</dbReference>
<evidence type="ECO:0000313" key="2">
    <source>
        <dbReference type="EMBL" id="HAE8210967.1"/>
    </source>
</evidence>
<accession>A0A737LMA5</accession>
<evidence type="ECO:0000256" key="1">
    <source>
        <dbReference type="SAM" id="SignalP"/>
    </source>
</evidence>
<dbReference type="AlphaFoldDB" id="A0A737LMA5"/>
<feature type="signal peptide" evidence="1">
    <location>
        <begin position="1"/>
        <end position="26"/>
    </location>
</feature>
<feature type="chain" id="PRO_5027743121" description="Outer membrane protein" evidence="1">
    <location>
        <begin position="27"/>
        <end position="192"/>
    </location>
</feature>